<dbReference type="AlphaFoldDB" id="A0A504YL04"/>
<name>A0A504YL04_FASGI</name>
<sequence length="236" mass="25324">MPNSVKKWHLPSAFNISNSSLLRDRRSSISVPVVELPAPSQPSCLSSPAGEGRKQLHVAFDLDLNQCLTFETNEVIDAHSKPIRGYVSSTGEAPGDQAPRARSLSLPSIESSLLRDRRSSISVPVVELPAPSQPSCLSSPAGEGRKQLHVAFDLDLNQCLTFETNEVIDAHSKPIRGYVSSTGEAPGDQAPRARSLSLPSIESRSTGAELIFGWSRNAGMSHAMLTFHIESGIGAM</sequence>
<protein>
    <submittedName>
        <fullName evidence="2">Uncharacterized protein</fullName>
    </submittedName>
</protein>
<evidence type="ECO:0000313" key="3">
    <source>
        <dbReference type="Proteomes" id="UP000316759"/>
    </source>
</evidence>
<dbReference type="EMBL" id="SUNJ01011732">
    <property type="protein sequence ID" value="TPP58677.1"/>
    <property type="molecule type" value="Genomic_DNA"/>
</dbReference>
<evidence type="ECO:0000313" key="2">
    <source>
        <dbReference type="EMBL" id="TPP58677.1"/>
    </source>
</evidence>
<feature type="region of interest" description="Disordered" evidence="1">
    <location>
        <begin position="178"/>
        <end position="199"/>
    </location>
</feature>
<proteinExistence type="predicted"/>
<accession>A0A504YL04</accession>
<dbReference type="OrthoDB" id="6243591at2759"/>
<comment type="caution">
    <text evidence="2">The sequence shown here is derived from an EMBL/GenBank/DDBJ whole genome shotgun (WGS) entry which is preliminary data.</text>
</comment>
<dbReference type="Proteomes" id="UP000316759">
    <property type="component" value="Unassembled WGS sequence"/>
</dbReference>
<gene>
    <name evidence="2" type="ORF">FGIG_06328</name>
</gene>
<reference evidence="2 3" key="1">
    <citation type="submission" date="2019-04" db="EMBL/GenBank/DDBJ databases">
        <title>Annotation for the trematode Fasciola gigantica.</title>
        <authorList>
            <person name="Choi Y.-J."/>
        </authorList>
    </citation>
    <scope>NUCLEOTIDE SEQUENCE [LARGE SCALE GENOMIC DNA]</scope>
    <source>
        <strain evidence="2">Uganda_cow_1</strain>
    </source>
</reference>
<evidence type="ECO:0000256" key="1">
    <source>
        <dbReference type="SAM" id="MobiDB-lite"/>
    </source>
</evidence>
<keyword evidence="3" id="KW-1185">Reference proteome</keyword>
<organism evidence="2 3">
    <name type="scientific">Fasciola gigantica</name>
    <name type="common">Giant liver fluke</name>
    <dbReference type="NCBI Taxonomy" id="46835"/>
    <lineage>
        <taxon>Eukaryota</taxon>
        <taxon>Metazoa</taxon>
        <taxon>Spiralia</taxon>
        <taxon>Lophotrochozoa</taxon>
        <taxon>Platyhelminthes</taxon>
        <taxon>Trematoda</taxon>
        <taxon>Digenea</taxon>
        <taxon>Plagiorchiida</taxon>
        <taxon>Echinostomata</taxon>
        <taxon>Echinostomatoidea</taxon>
        <taxon>Fasciolidae</taxon>
        <taxon>Fasciola</taxon>
    </lineage>
</organism>